<evidence type="ECO:0000259" key="7">
    <source>
        <dbReference type="Pfam" id="PF01764"/>
    </source>
</evidence>
<comment type="function">
    <text evidence="5">Acylhydrolase that catalyzes the hydrolysis of phospholipids at the sn-1 position.</text>
</comment>
<evidence type="ECO:0000256" key="2">
    <source>
        <dbReference type="ARBA" id="ARBA00022801"/>
    </source>
</evidence>
<reference evidence="9" key="2">
    <citation type="submission" date="2025-08" db="UniProtKB">
        <authorList>
            <consortium name="RefSeq"/>
        </authorList>
    </citation>
    <scope>IDENTIFICATION</scope>
    <source>
        <tissue evidence="9">Leaf</tissue>
    </source>
</reference>
<proteinExistence type="inferred from homology"/>
<dbReference type="Gene3D" id="3.40.50.1820">
    <property type="entry name" value="alpha/beta hydrolase"/>
    <property type="match status" value="1"/>
</dbReference>
<keyword evidence="8" id="KW-1185">Reference proteome</keyword>
<feature type="compositionally biased region" description="Basic and acidic residues" evidence="6">
    <location>
        <begin position="402"/>
        <end position="423"/>
    </location>
</feature>
<evidence type="ECO:0000256" key="3">
    <source>
        <dbReference type="ARBA" id="ARBA00022963"/>
    </source>
</evidence>
<evidence type="ECO:0000313" key="8">
    <source>
        <dbReference type="Proteomes" id="UP000694864"/>
    </source>
</evidence>
<gene>
    <name evidence="9" type="primary">LOC104700361</name>
</gene>
<accession>A0ABM0SPD5</accession>
<protein>
    <recommendedName>
        <fullName evidence="5">Phospholipase A1</fullName>
        <ecNumber evidence="5">3.1.1.-</ecNumber>
    </recommendedName>
</protein>
<evidence type="ECO:0000256" key="1">
    <source>
        <dbReference type="ARBA" id="ARBA00010701"/>
    </source>
</evidence>
<dbReference type="Pfam" id="PF01764">
    <property type="entry name" value="Lipase_3"/>
    <property type="match status" value="1"/>
</dbReference>
<evidence type="ECO:0000313" key="9">
    <source>
        <dbReference type="RefSeq" id="XP_010414181.1"/>
    </source>
</evidence>
<dbReference type="InterPro" id="IPR002921">
    <property type="entry name" value="Fungal_lipase-type"/>
</dbReference>
<organism evidence="8 9">
    <name type="scientific">Camelina sativa</name>
    <name type="common">False flax</name>
    <name type="synonym">Myagrum sativum</name>
    <dbReference type="NCBI Taxonomy" id="90675"/>
    <lineage>
        <taxon>Eukaryota</taxon>
        <taxon>Viridiplantae</taxon>
        <taxon>Streptophyta</taxon>
        <taxon>Embryophyta</taxon>
        <taxon>Tracheophyta</taxon>
        <taxon>Spermatophyta</taxon>
        <taxon>Magnoliopsida</taxon>
        <taxon>eudicotyledons</taxon>
        <taxon>Gunneridae</taxon>
        <taxon>Pentapetalae</taxon>
        <taxon>rosids</taxon>
        <taxon>malvids</taxon>
        <taxon>Brassicales</taxon>
        <taxon>Brassicaceae</taxon>
        <taxon>Camelineae</taxon>
        <taxon>Camelina</taxon>
    </lineage>
</organism>
<dbReference type="EC" id="3.1.1.-" evidence="5"/>
<dbReference type="PANTHER" id="PTHR31828:SF16">
    <property type="entry name" value="PHOSPHOLIPASE A1-IIBETA"/>
    <property type="match status" value="1"/>
</dbReference>
<sequence length="423" mass="48791">MFGLEDKRKMVGDIANRWKELSGTSKWKDLLDPLDLDLRRYIVHYGDMAEVGYVAFNSDRRSKYVGDSCYTKEELFARTGYLKANPFRYEVTKFIYGTSSIRLPECFIIKSLSREAWNKESNWLGYIAVATDEGKRLLGRRDIVVAWRGTIQLYEWANDFDFPLESAETVFPRATPNDPPRVANGWLSLYTSTDPRSRFDKTSAREQVQGELNRLLELYKDEEVTITLTGHSLGAVLSILSAADFLHNELPKIRPSLQHRLTCVTVFALGSPRIGDRSFKRLVESLQHLHILRVTNVPDLIPRYPVFRFTDVGEELQINTLKSEYLKRSLNLGHFHNLEAYLHGVAGTQHNQGEFKLEIKRDIALVNKGLDALEDKYLVPGHWWVLENKGMVQSDDGTWKLNGDRDKIKEQEQDQEEQDCKFP</sequence>
<comment type="similarity">
    <text evidence="1 5">Belongs to the AB hydrolase superfamily. Lipase family.</text>
</comment>
<dbReference type="InterPro" id="IPR029058">
    <property type="entry name" value="AB_hydrolase_fold"/>
</dbReference>
<evidence type="ECO:0000256" key="6">
    <source>
        <dbReference type="SAM" id="MobiDB-lite"/>
    </source>
</evidence>
<dbReference type="GeneID" id="104700361"/>
<feature type="region of interest" description="Disordered" evidence="6">
    <location>
        <begin position="396"/>
        <end position="423"/>
    </location>
</feature>
<keyword evidence="2 5" id="KW-0378">Hydrolase</keyword>
<dbReference type="InterPro" id="IPR033556">
    <property type="entry name" value="PLA"/>
</dbReference>
<keyword evidence="3 5" id="KW-0442">Lipid degradation</keyword>
<dbReference type="PANTHER" id="PTHR31828">
    <property type="entry name" value="PHOSPHOLIPASE A1-IIGAMMA"/>
    <property type="match status" value="1"/>
</dbReference>
<evidence type="ECO:0000256" key="5">
    <source>
        <dbReference type="RuleBase" id="RU367093"/>
    </source>
</evidence>
<dbReference type="RefSeq" id="XP_010414181.1">
    <property type="nucleotide sequence ID" value="XM_010415879.2"/>
</dbReference>
<dbReference type="CDD" id="cd00519">
    <property type="entry name" value="Lipase_3"/>
    <property type="match status" value="1"/>
</dbReference>
<reference evidence="8" key="1">
    <citation type="journal article" date="2014" name="Nat. Commun.">
        <title>The emerging biofuel crop Camelina sativa retains a highly undifferentiated hexaploid genome structure.</title>
        <authorList>
            <person name="Kagale S."/>
            <person name="Koh C."/>
            <person name="Nixon J."/>
            <person name="Bollina V."/>
            <person name="Clarke W.E."/>
            <person name="Tuteja R."/>
            <person name="Spillane C."/>
            <person name="Robinson S.J."/>
            <person name="Links M.G."/>
            <person name="Clarke C."/>
            <person name="Higgins E.E."/>
            <person name="Huebert T."/>
            <person name="Sharpe A.G."/>
            <person name="Parkin I.A."/>
        </authorList>
    </citation>
    <scope>NUCLEOTIDE SEQUENCE [LARGE SCALE GENOMIC DNA]</scope>
    <source>
        <strain evidence="8">cv. DH55</strain>
    </source>
</reference>
<dbReference type="SUPFAM" id="SSF53474">
    <property type="entry name" value="alpha/beta-Hydrolases"/>
    <property type="match status" value="1"/>
</dbReference>
<name>A0ABM0SPD5_CAMSA</name>
<dbReference type="Proteomes" id="UP000694864">
    <property type="component" value="Chromosome 7"/>
</dbReference>
<evidence type="ECO:0000256" key="4">
    <source>
        <dbReference type="ARBA" id="ARBA00023098"/>
    </source>
</evidence>
<feature type="domain" description="Fungal lipase-type" evidence="7">
    <location>
        <begin position="144"/>
        <end position="307"/>
    </location>
</feature>
<keyword evidence="4 5" id="KW-0443">Lipid metabolism</keyword>